<protein>
    <submittedName>
        <fullName evidence="2">Trypsin-like peptidase domain-containing protein</fullName>
    </submittedName>
</protein>
<name>A0A927IC18_9ACTN</name>
<dbReference type="AlphaFoldDB" id="A0A927IC18"/>
<organism evidence="2 3">
    <name type="scientific">Streptomyces chumphonensis</name>
    <dbReference type="NCBI Taxonomy" id="1214925"/>
    <lineage>
        <taxon>Bacteria</taxon>
        <taxon>Bacillati</taxon>
        <taxon>Actinomycetota</taxon>
        <taxon>Actinomycetes</taxon>
        <taxon>Kitasatosporales</taxon>
        <taxon>Streptomycetaceae</taxon>
        <taxon>Streptomyces</taxon>
    </lineage>
</organism>
<dbReference type="InterPro" id="IPR043504">
    <property type="entry name" value="Peptidase_S1_PA_chymotrypsin"/>
</dbReference>
<proteinExistence type="predicted"/>
<comment type="caution">
    <text evidence="2">The sequence shown here is derived from an EMBL/GenBank/DDBJ whole genome shotgun (WGS) entry which is preliminary data.</text>
</comment>
<dbReference type="Proteomes" id="UP000632289">
    <property type="component" value="Unassembled WGS sequence"/>
</dbReference>
<dbReference type="SUPFAM" id="SSF50494">
    <property type="entry name" value="Trypsin-like serine proteases"/>
    <property type="match status" value="1"/>
</dbReference>
<dbReference type="RefSeq" id="WP_191210837.1">
    <property type="nucleotide sequence ID" value="NZ_BAABKL010000033.1"/>
</dbReference>
<dbReference type="EMBL" id="JACXYU010000010">
    <property type="protein sequence ID" value="MBD3933538.1"/>
    <property type="molecule type" value="Genomic_DNA"/>
</dbReference>
<evidence type="ECO:0000256" key="1">
    <source>
        <dbReference type="SAM" id="MobiDB-lite"/>
    </source>
</evidence>
<keyword evidence="3" id="KW-1185">Reference proteome</keyword>
<evidence type="ECO:0000313" key="3">
    <source>
        <dbReference type="Proteomes" id="UP000632289"/>
    </source>
</evidence>
<accession>A0A927IC18</accession>
<feature type="region of interest" description="Disordered" evidence="1">
    <location>
        <begin position="48"/>
        <end position="70"/>
    </location>
</feature>
<dbReference type="Pfam" id="PF13365">
    <property type="entry name" value="Trypsin_2"/>
    <property type="match status" value="1"/>
</dbReference>
<gene>
    <name evidence="2" type="ORF">IF129_18515</name>
</gene>
<feature type="compositionally biased region" description="Basic residues" evidence="1">
    <location>
        <begin position="1"/>
        <end position="12"/>
    </location>
</feature>
<dbReference type="InterPro" id="IPR009003">
    <property type="entry name" value="Peptidase_S1_PA"/>
</dbReference>
<feature type="region of interest" description="Disordered" evidence="1">
    <location>
        <begin position="1"/>
        <end position="26"/>
    </location>
</feature>
<sequence length="313" mass="32053">MRRSAQTRRARAVRTPAARPPVRRRPGRCATAAAALLFGVGAALGPAPASAATAGAPGPGGPATGPAPAGPGGLAGTVALSNCSGALIRLPRSRPADPALVLTNGHCLQDAVPEPGEVRTDEPSGRGFTLLDAEGDPLGTLRAARLTYATVTGTDVAVYRLTSSYAEIGDRFGSVPRTLDARRPAVGTAIEIPSGYWKHVYHCAIDGFVPVLREGRWAMTDSLRYTRACATVGGTSGAPVVDSATGRVVGVNSTGNDEGGLCLVHNPCEVAPGGRVTARRGVNYGQQTYGLVPCFSDGNVLALTRPGCRLPGR</sequence>
<evidence type="ECO:0000313" key="2">
    <source>
        <dbReference type="EMBL" id="MBD3933538.1"/>
    </source>
</evidence>
<reference evidence="2" key="1">
    <citation type="submission" date="2020-09" db="EMBL/GenBank/DDBJ databases">
        <title>Secondary metabolite and genome analysis of marine Streptomyces chumphonensis KK1-2T.</title>
        <authorList>
            <person name="Phongsopitanun W."/>
            <person name="Kanchanasin P."/>
            <person name="Pittayakhajonwut P."/>
            <person name="Suwanborirux K."/>
            <person name="Tanasupawat S."/>
        </authorList>
    </citation>
    <scope>NUCLEOTIDE SEQUENCE</scope>
    <source>
        <strain evidence="2">KK1-2</strain>
    </source>
</reference>
<dbReference type="Gene3D" id="2.40.10.10">
    <property type="entry name" value="Trypsin-like serine proteases"/>
    <property type="match status" value="1"/>
</dbReference>